<keyword evidence="4" id="KW-0762">Sugar transport</keyword>
<evidence type="ECO:0000256" key="2">
    <source>
        <dbReference type="ARBA" id="ARBA00009976"/>
    </source>
</evidence>
<dbReference type="PIRSF" id="PIRSF005799">
    <property type="entry name" value="UDP-gal_transpt"/>
    <property type="match status" value="1"/>
</dbReference>
<feature type="transmembrane region" description="Helical" evidence="10">
    <location>
        <begin position="39"/>
        <end position="57"/>
    </location>
</feature>
<dbReference type="GO" id="GO:0015165">
    <property type="term" value="F:pyrimidine nucleotide-sugar transmembrane transporter activity"/>
    <property type="evidence" value="ECO:0007669"/>
    <property type="project" value="InterPro"/>
</dbReference>
<evidence type="ECO:0000256" key="10">
    <source>
        <dbReference type="SAM" id="Phobius"/>
    </source>
</evidence>
<organism evidence="11 12">
    <name type="scientific">Ambispora leptoticha</name>
    <dbReference type="NCBI Taxonomy" id="144679"/>
    <lineage>
        <taxon>Eukaryota</taxon>
        <taxon>Fungi</taxon>
        <taxon>Fungi incertae sedis</taxon>
        <taxon>Mucoromycota</taxon>
        <taxon>Glomeromycotina</taxon>
        <taxon>Glomeromycetes</taxon>
        <taxon>Archaeosporales</taxon>
        <taxon>Ambisporaceae</taxon>
        <taxon>Ambispora</taxon>
    </lineage>
</organism>
<dbReference type="Proteomes" id="UP000789508">
    <property type="component" value="Unassembled WGS sequence"/>
</dbReference>
<feature type="region of interest" description="Disordered" evidence="9">
    <location>
        <begin position="1"/>
        <end position="21"/>
    </location>
</feature>
<evidence type="ECO:0000256" key="6">
    <source>
        <dbReference type="ARBA" id="ARBA00022989"/>
    </source>
</evidence>
<dbReference type="EMBL" id="CAJVPS010000005">
    <property type="protein sequence ID" value="CAG8438789.1"/>
    <property type="molecule type" value="Genomic_DNA"/>
</dbReference>
<gene>
    <name evidence="11" type="ORF">ALEPTO_LOCUS126</name>
</gene>
<sequence length="379" mass="41532">MYNSPHLNEKGGALPISNSHKPAKCVSPIDSRRVPLTTAQLSLLVLVIQNSTLVLMMRRSRVHKSPEQVYIASTAVFLAEILKIIACLIVLYIQKRTLKRFINVIQKEIFGQPTEIIKMIIPSALYALQNNLLYVALSNLEAATFQVTYQMKILSTAIFSILLLGRSLSRGKWLALVLLMIGVTLVQLQTVNHHVISDEKEPTSATSTSKTSTTATHILMAAQNPLIGLIAVLTSCVSSGFAGCYFEKILKSSETSMWVRNIQLGVSGSTFSMLAMILYDGQEILNDGFFQGYNSLTFAVVANQALGGLLVAMVVKYADNILKGFATSLSIIVSGVISFYFFHFQPSSQFAIGALIVMISTYLYSCSDRSCNNSKIAPH</sequence>
<dbReference type="AlphaFoldDB" id="A0A9N8YPS3"/>
<evidence type="ECO:0000256" key="9">
    <source>
        <dbReference type="SAM" id="MobiDB-lite"/>
    </source>
</evidence>
<evidence type="ECO:0000313" key="11">
    <source>
        <dbReference type="EMBL" id="CAG8438789.1"/>
    </source>
</evidence>
<keyword evidence="8 10" id="KW-0472">Membrane</keyword>
<dbReference type="GO" id="GO:0000139">
    <property type="term" value="C:Golgi membrane"/>
    <property type="evidence" value="ECO:0007669"/>
    <property type="project" value="UniProtKB-SubCell"/>
</dbReference>
<feature type="transmembrane region" description="Helical" evidence="10">
    <location>
        <begin position="348"/>
        <end position="365"/>
    </location>
</feature>
<evidence type="ECO:0000313" key="12">
    <source>
        <dbReference type="Proteomes" id="UP000789508"/>
    </source>
</evidence>
<comment type="similarity">
    <text evidence="2">Belongs to the nucleotide-sugar transporter family. SLC35A subfamily.</text>
</comment>
<evidence type="ECO:0000256" key="3">
    <source>
        <dbReference type="ARBA" id="ARBA00022448"/>
    </source>
</evidence>
<dbReference type="NCBIfam" id="TIGR00803">
    <property type="entry name" value="nst"/>
    <property type="match status" value="1"/>
</dbReference>
<feature type="transmembrane region" description="Helical" evidence="10">
    <location>
        <begin position="291"/>
        <end position="315"/>
    </location>
</feature>
<keyword evidence="3" id="KW-0813">Transport</keyword>
<dbReference type="OrthoDB" id="408493at2759"/>
<dbReference type="FunFam" id="1.10.3730.20:FF:000037">
    <property type="entry name" value="Nucleotide Sugar TransPorter family"/>
    <property type="match status" value="1"/>
</dbReference>
<evidence type="ECO:0000256" key="1">
    <source>
        <dbReference type="ARBA" id="ARBA00004653"/>
    </source>
</evidence>
<dbReference type="PANTHER" id="PTHR10231">
    <property type="entry name" value="NUCLEOTIDE-SUGAR TRANSMEMBRANE TRANSPORTER"/>
    <property type="match status" value="1"/>
</dbReference>
<reference evidence="11" key="1">
    <citation type="submission" date="2021-06" db="EMBL/GenBank/DDBJ databases">
        <authorList>
            <person name="Kallberg Y."/>
            <person name="Tangrot J."/>
            <person name="Rosling A."/>
        </authorList>
    </citation>
    <scope>NUCLEOTIDE SEQUENCE</scope>
    <source>
        <strain evidence="11">FL130A</strain>
    </source>
</reference>
<keyword evidence="5 10" id="KW-0812">Transmembrane</keyword>
<feature type="transmembrane region" description="Helical" evidence="10">
    <location>
        <begin position="258"/>
        <end position="279"/>
    </location>
</feature>
<accession>A0A9N8YPS3</accession>
<evidence type="ECO:0000256" key="8">
    <source>
        <dbReference type="ARBA" id="ARBA00023136"/>
    </source>
</evidence>
<dbReference type="SUPFAM" id="SSF103481">
    <property type="entry name" value="Multidrug resistance efflux transporter EmrE"/>
    <property type="match status" value="1"/>
</dbReference>
<keyword evidence="12" id="KW-1185">Reference proteome</keyword>
<feature type="transmembrane region" description="Helical" evidence="10">
    <location>
        <begin position="226"/>
        <end position="246"/>
    </location>
</feature>
<comment type="caution">
    <text evidence="11">The sequence shown here is derived from an EMBL/GenBank/DDBJ whole genome shotgun (WGS) entry which is preliminary data.</text>
</comment>
<proteinExistence type="inferred from homology"/>
<evidence type="ECO:0000256" key="7">
    <source>
        <dbReference type="ARBA" id="ARBA00023034"/>
    </source>
</evidence>
<dbReference type="Pfam" id="PF04142">
    <property type="entry name" value="Nuc_sug_transp"/>
    <property type="match status" value="1"/>
</dbReference>
<evidence type="ECO:0000256" key="4">
    <source>
        <dbReference type="ARBA" id="ARBA00022597"/>
    </source>
</evidence>
<dbReference type="Gene3D" id="1.10.3730.20">
    <property type="match status" value="1"/>
</dbReference>
<name>A0A9N8YPS3_9GLOM</name>
<keyword evidence="7" id="KW-0333">Golgi apparatus</keyword>
<feature type="transmembrane region" description="Helical" evidence="10">
    <location>
        <begin position="69"/>
        <end position="93"/>
    </location>
</feature>
<feature type="transmembrane region" description="Helical" evidence="10">
    <location>
        <begin position="173"/>
        <end position="191"/>
    </location>
</feature>
<keyword evidence="6 10" id="KW-1133">Transmembrane helix</keyword>
<dbReference type="InterPro" id="IPR037185">
    <property type="entry name" value="EmrE-like"/>
</dbReference>
<protein>
    <submittedName>
        <fullName evidence="11">8729_t:CDS:1</fullName>
    </submittedName>
</protein>
<feature type="transmembrane region" description="Helical" evidence="10">
    <location>
        <begin position="322"/>
        <end position="342"/>
    </location>
</feature>
<evidence type="ECO:0000256" key="5">
    <source>
        <dbReference type="ARBA" id="ARBA00022692"/>
    </source>
</evidence>
<dbReference type="InterPro" id="IPR007271">
    <property type="entry name" value="Nuc_sug_transpt"/>
</dbReference>
<comment type="subcellular location">
    <subcellularLocation>
        <location evidence="1">Golgi apparatus membrane</location>
        <topology evidence="1">Multi-pass membrane protein</topology>
    </subcellularLocation>
</comment>